<keyword evidence="5" id="KW-0648">Protein biosynthesis</keyword>
<dbReference type="Proteomes" id="UP000691718">
    <property type="component" value="Unassembled WGS sequence"/>
</dbReference>
<comment type="subcellular location">
    <subcellularLocation>
        <location evidence="1">Mitochondrion</location>
    </subcellularLocation>
</comment>
<evidence type="ECO:0000256" key="1">
    <source>
        <dbReference type="ARBA" id="ARBA00004173"/>
    </source>
</evidence>
<organism evidence="13 14">
    <name type="scientific">Parnassius apollo</name>
    <name type="common">Apollo butterfly</name>
    <name type="synonym">Papilio apollo</name>
    <dbReference type="NCBI Taxonomy" id="110799"/>
    <lineage>
        <taxon>Eukaryota</taxon>
        <taxon>Metazoa</taxon>
        <taxon>Ecdysozoa</taxon>
        <taxon>Arthropoda</taxon>
        <taxon>Hexapoda</taxon>
        <taxon>Insecta</taxon>
        <taxon>Pterygota</taxon>
        <taxon>Neoptera</taxon>
        <taxon>Endopterygota</taxon>
        <taxon>Lepidoptera</taxon>
        <taxon>Glossata</taxon>
        <taxon>Ditrysia</taxon>
        <taxon>Papilionoidea</taxon>
        <taxon>Papilionidae</taxon>
        <taxon>Parnassiinae</taxon>
        <taxon>Parnassini</taxon>
        <taxon>Parnassius</taxon>
        <taxon>Parnassius</taxon>
    </lineage>
</organism>
<dbReference type="Pfam" id="PF11987">
    <property type="entry name" value="IF-2"/>
    <property type="match status" value="1"/>
</dbReference>
<keyword evidence="8" id="KW-0342">GTP-binding</keyword>
<evidence type="ECO:0000256" key="3">
    <source>
        <dbReference type="ARBA" id="ARBA00022540"/>
    </source>
</evidence>
<keyword evidence="6" id="KW-0809">Transit peptide</keyword>
<evidence type="ECO:0000256" key="10">
    <source>
        <dbReference type="ARBA" id="ARBA00044200"/>
    </source>
</evidence>
<dbReference type="InterPro" id="IPR000795">
    <property type="entry name" value="T_Tr_GTP-bd_dom"/>
</dbReference>
<dbReference type="GO" id="GO:0003743">
    <property type="term" value="F:translation initiation factor activity"/>
    <property type="evidence" value="ECO:0007669"/>
    <property type="project" value="UniProtKB-KW"/>
</dbReference>
<dbReference type="Pfam" id="PF00009">
    <property type="entry name" value="GTP_EFTU"/>
    <property type="match status" value="1"/>
</dbReference>
<evidence type="ECO:0000256" key="5">
    <source>
        <dbReference type="ARBA" id="ARBA00022917"/>
    </source>
</evidence>
<dbReference type="PROSITE" id="PS51722">
    <property type="entry name" value="G_TR_2"/>
    <property type="match status" value="1"/>
</dbReference>
<feature type="region of interest" description="Disordered" evidence="11">
    <location>
        <begin position="701"/>
        <end position="724"/>
    </location>
</feature>
<comment type="caution">
    <text evidence="13">The sequence shown here is derived from an EMBL/GenBank/DDBJ whole genome shotgun (WGS) entry which is preliminary data.</text>
</comment>
<evidence type="ECO:0000256" key="6">
    <source>
        <dbReference type="ARBA" id="ARBA00022946"/>
    </source>
</evidence>
<dbReference type="AlphaFoldDB" id="A0A8S3VYB0"/>
<dbReference type="GO" id="GO:0005525">
    <property type="term" value="F:GTP binding"/>
    <property type="evidence" value="ECO:0007669"/>
    <property type="project" value="UniProtKB-KW"/>
</dbReference>
<feature type="domain" description="Tr-type G" evidence="12">
    <location>
        <begin position="723"/>
        <end position="893"/>
    </location>
</feature>
<dbReference type="Pfam" id="PF22042">
    <property type="entry name" value="EF-G_D2"/>
    <property type="match status" value="1"/>
</dbReference>
<dbReference type="PANTHER" id="PTHR43381:SF20">
    <property type="entry name" value="TRANSLATION INITIATION FACTOR IF-2, MITOCHONDRIAL"/>
    <property type="match status" value="1"/>
</dbReference>
<keyword evidence="7" id="KW-0496">Mitochondrion</keyword>
<dbReference type="FunFam" id="3.40.50.10050:FF:000001">
    <property type="entry name" value="Translation initiation factor IF-2"/>
    <property type="match status" value="1"/>
</dbReference>
<dbReference type="HAMAP" id="MF_00100_B">
    <property type="entry name" value="IF_2_B"/>
    <property type="match status" value="1"/>
</dbReference>
<dbReference type="FunFam" id="2.40.30.10:FF:000007">
    <property type="entry name" value="Translation initiation factor IF-2"/>
    <property type="match status" value="1"/>
</dbReference>
<dbReference type="FunFam" id="2.40.30.10:FF:000008">
    <property type="entry name" value="Translation initiation factor IF-2"/>
    <property type="match status" value="1"/>
</dbReference>
<accession>A0A8S3VYB0</accession>
<name>A0A8S3VYB0_PARAO</name>
<evidence type="ECO:0000313" key="14">
    <source>
        <dbReference type="Proteomes" id="UP000691718"/>
    </source>
</evidence>
<protein>
    <recommendedName>
        <fullName evidence="10">Translation initiation factor IF-2, mitochondrial</fullName>
    </recommendedName>
</protein>
<comment type="similarity">
    <text evidence="2">Belongs to the TRAFAC class translation factor GTPase superfamily. Classic translation factor GTPase family. IF-2 subfamily.</text>
</comment>
<keyword evidence="4" id="KW-0547">Nucleotide-binding</keyword>
<dbReference type="NCBIfam" id="TIGR00231">
    <property type="entry name" value="small_GTP"/>
    <property type="match status" value="1"/>
</dbReference>
<sequence>MYRSIFFKRLLHLRQFKNECLVQLLESKSRIVNDTYYKVRCISTSAVYNKKRKTPEEKIIIQVTVMRRLVRRVTVLTKVGIHLYLLGEHQPSLRVTLPEVQRRISARRIGNTDLDAYNMPSTSSATISTSSTSATTLTTGNNEPSLSGTTSKWLKQKLDSIEWHMPTQEGPMPMEYTGPISGFKEIYSGILANASPIDYLDLFMTNDIIQHIVDQTNLYATQQLLSNDIPSGSRQHAWVPVTLDEMKKFLALIGWMGLVKLPSIKDYWRVHKLYNIPFARTVMPRNRFELILKFIHFTDNTLADPNDRLYKLRDILDMFINNYKKTYTPGEKICVDESLIPWCGRLLFRQYIPNKSAKYGIKVFKLCTEKGYTWNLSVYCGKSKDPQTEVSERTVMSLAEELLDEGRTFYKDNYYTSVPLALRLRNRKTRLVGTLRANRKYLPKEVVQAQLKRGAMAAKQSNEGIVVLNWRDKCDVWMLTTKRSALEMVPNNSRNTNAMHTKPKCIADYNKGKSSIDISDQMATYGTALRRCTKWYCKLAFEILWGTSVVNAHFLYNEYSLQKKLTITEFCEQVIDALLERISNLYVNVSNLNVERPSRSRPDDKHYLVQNIAVENLGRRVIRYTKGGTEVVGIWRNMTVQDVANVLKKDVEHIFKTLEFADKNSNTVYTRDTVIHNPQIVREIVKISGCRFKLVPRPDEVVEEKENKDAVPAPPAPPEALRPRPPVVCVMGHVDHGKTTLLDALRNTSVVDQEFGGITQHIGAFEVRLRSGETVTFLDTPGHAAFSAMRARGAGATDVVVLVVAADDGVMEQTIESVRMAREAEVPILVAINKIDKPGVDIQRTLRSLAQHGVVCEALGGDVQAVQVSALKKLNLDTLVEALTLQAQLMDLKADPGGYVEGVVLEAQLDTRVGKQATVLVQRGTLRKGCILVAGNGWAKVRMLQSADGRPVLEAPPSSPVSVLGWRELPAAGDTVLEVDSDKRAHEVMKWRHSQSMKEKQEEDSEAISAKEATHRAQYREALAHKRSLGRMRLRPEGPRQKLIKEDTHPTLRVLVKGDVDGSVEAILDILETYDEHDRVRLDLVHYGVGHVTPNDLEIAQAFNAVIYAFNVECPPALSVEAKKNNIPIKNHNVIYRLVDDVKEEISARIPKRQEEELIGEANVLQQFQVSEGRKKVPVAGCRCVRGSLSRAALYRVLRGADVVFEGKLASMKHLKEEVNTIKRDTECGLRFDDPAFEVQPGDTVICYKMVDANDQTGWDPGF</sequence>
<feature type="compositionally biased region" description="Pro residues" evidence="11">
    <location>
        <begin position="712"/>
        <end position="724"/>
    </location>
</feature>
<dbReference type="FunFam" id="3.40.50.300:FF:000019">
    <property type="entry name" value="Translation initiation factor IF-2"/>
    <property type="match status" value="1"/>
</dbReference>
<dbReference type="PANTHER" id="PTHR43381">
    <property type="entry name" value="TRANSLATION INITIATION FACTOR IF-2-RELATED"/>
    <property type="match status" value="1"/>
</dbReference>
<dbReference type="Pfam" id="PF13843">
    <property type="entry name" value="DDE_Tnp_1_7"/>
    <property type="match status" value="1"/>
</dbReference>
<dbReference type="GO" id="GO:0003924">
    <property type="term" value="F:GTPase activity"/>
    <property type="evidence" value="ECO:0007669"/>
    <property type="project" value="InterPro"/>
</dbReference>
<evidence type="ECO:0000256" key="7">
    <source>
        <dbReference type="ARBA" id="ARBA00023128"/>
    </source>
</evidence>
<dbReference type="GO" id="GO:0005739">
    <property type="term" value="C:mitochondrion"/>
    <property type="evidence" value="ECO:0007669"/>
    <property type="project" value="UniProtKB-SubCell"/>
</dbReference>
<evidence type="ECO:0000259" key="12">
    <source>
        <dbReference type="PROSITE" id="PS51722"/>
    </source>
</evidence>
<keyword evidence="3" id="KW-0396">Initiation factor</keyword>
<dbReference type="CDD" id="cd03702">
    <property type="entry name" value="IF2_mtIF2_II"/>
    <property type="match status" value="1"/>
</dbReference>
<evidence type="ECO:0000256" key="4">
    <source>
        <dbReference type="ARBA" id="ARBA00022741"/>
    </source>
</evidence>
<dbReference type="InterPro" id="IPR015760">
    <property type="entry name" value="TIF_IF2"/>
</dbReference>
<evidence type="ECO:0000256" key="2">
    <source>
        <dbReference type="ARBA" id="ARBA00007733"/>
    </source>
</evidence>
<dbReference type="OrthoDB" id="361630at2759"/>
<feature type="compositionally biased region" description="Low complexity" evidence="11">
    <location>
        <begin position="121"/>
        <end position="139"/>
    </location>
</feature>
<evidence type="ECO:0000256" key="8">
    <source>
        <dbReference type="ARBA" id="ARBA00023134"/>
    </source>
</evidence>
<keyword evidence="14" id="KW-1185">Reference proteome</keyword>
<dbReference type="InterPro" id="IPR005225">
    <property type="entry name" value="Small_GTP-bd"/>
</dbReference>
<feature type="compositionally biased region" description="Polar residues" evidence="11">
    <location>
        <begin position="140"/>
        <end position="150"/>
    </location>
</feature>
<feature type="region of interest" description="Disordered" evidence="11">
    <location>
        <begin position="120"/>
        <end position="150"/>
    </location>
</feature>
<dbReference type="InterPro" id="IPR029526">
    <property type="entry name" value="PGBD"/>
</dbReference>
<dbReference type="InterPro" id="IPR023115">
    <property type="entry name" value="TIF_IF2_dom3"/>
</dbReference>
<dbReference type="InterPro" id="IPR044145">
    <property type="entry name" value="IF2_II"/>
</dbReference>
<dbReference type="CDD" id="cd01887">
    <property type="entry name" value="IF2_eIF5B"/>
    <property type="match status" value="1"/>
</dbReference>
<proteinExistence type="inferred from homology"/>
<gene>
    <name evidence="13" type="ORF">PAPOLLO_LOCUS197</name>
</gene>
<evidence type="ECO:0000313" key="13">
    <source>
        <dbReference type="EMBL" id="CAG4930650.1"/>
    </source>
</evidence>
<evidence type="ECO:0000256" key="9">
    <source>
        <dbReference type="ARBA" id="ARBA00025162"/>
    </source>
</evidence>
<dbReference type="InterPro" id="IPR000178">
    <property type="entry name" value="TF_IF2_bacterial-like"/>
</dbReference>
<evidence type="ECO:0000256" key="11">
    <source>
        <dbReference type="SAM" id="MobiDB-lite"/>
    </source>
</evidence>
<dbReference type="EMBL" id="CAJQZP010000008">
    <property type="protein sequence ID" value="CAG4930650.1"/>
    <property type="molecule type" value="Genomic_DNA"/>
</dbReference>
<dbReference type="InterPro" id="IPR053905">
    <property type="entry name" value="EF-G-like_DII"/>
</dbReference>
<comment type="function">
    <text evidence="9">One of the essential components for the initiation of protein synthesis. Protects formylmethionyl-tRNA from spontaneous hydrolysis and promotes its binding to the 30S ribosomal subunits. Also involved in the hydrolysis of GTP during the formation of the 70S ribosomal complex.</text>
</comment>
<reference evidence="13" key="1">
    <citation type="submission" date="2021-04" db="EMBL/GenBank/DDBJ databases">
        <authorList>
            <person name="Tunstrom K."/>
        </authorList>
    </citation>
    <scope>NUCLEOTIDE SEQUENCE</scope>
</reference>